<dbReference type="GO" id="GO:0051225">
    <property type="term" value="P:spindle assembly"/>
    <property type="evidence" value="ECO:0007669"/>
    <property type="project" value="TreeGrafter"/>
</dbReference>
<accession>A0A1A8QRS6</accession>
<dbReference type="GO" id="GO:0070652">
    <property type="term" value="C:HAUS complex"/>
    <property type="evidence" value="ECO:0007669"/>
    <property type="project" value="TreeGrafter"/>
</dbReference>
<evidence type="ECO:0000313" key="1">
    <source>
        <dbReference type="EMBL" id="SBR96261.1"/>
    </source>
</evidence>
<reference evidence="1" key="2">
    <citation type="submission" date="2016-06" db="EMBL/GenBank/DDBJ databases">
        <title>The genome of a short-lived fish provides insights into sex chromosome evolution and the genetic control of aging.</title>
        <authorList>
            <person name="Reichwald K."/>
            <person name="Felder M."/>
            <person name="Petzold A."/>
            <person name="Koch P."/>
            <person name="Groth M."/>
            <person name="Platzer M."/>
        </authorList>
    </citation>
    <scope>NUCLEOTIDE SEQUENCE</scope>
    <source>
        <tissue evidence="1">Brain</tissue>
    </source>
</reference>
<protein>
    <submittedName>
        <fullName evidence="1">HAUS augmin-like complex, subunit 7</fullName>
    </submittedName>
</protein>
<reference evidence="1" key="1">
    <citation type="submission" date="2016-05" db="EMBL/GenBank/DDBJ databases">
        <authorList>
            <person name="Lavstsen T."/>
            <person name="Jespersen J.S."/>
        </authorList>
    </citation>
    <scope>NUCLEOTIDE SEQUENCE</scope>
    <source>
        <tissue evidence="1">Brain</tissue>
    </source>
</reference>
<dbReference type="InterPro" id="IPR029711">
    <property type="entry name" value="Haus7-like"/>
</dbReference>
<dbReference type="PANTHER" id="PTHR14352:SF2">
    <property type="entry name" value="HAUS AUGMIN-LIKE COMPLEX SUBUNIT 7"/>
    <property type="match status" value="1"/>
</dbReference>
<dbReference type="GO" id="GO:0051011">
    <property type="term" value="F:microtubule minus-end binding"/>
    <property type="evidence" value="ECO:0007669"/>
    <property type="project" value="TreeGrafter"/>
</dbReference>
<dbReference type="GO" id="GO:0031023">
    <property type="term" value="P:microtubule organizing center organization"/>
    <property type="evidence" value="ECO:0007669"/>
    <property type="project" value="TreeGrafter"/>
</dbReference>
<gene>
    <name evidence="1" type="primary">HAUS7</name>
</gene>
<sequence>MAGPLTEEQVAHQLYDSLQGLYLKEEESMLELLCSPSELRTNILAWTCSRINPNFANSKAARSHDPHALTKEMAAFGHELMLIQADDLDLIRGKASPRRQLRFLEQLLMCCDFLSREEETASVFSPSSLRLAACDLQQLMTTFSHVYEMDFRAFCNRTPPSFTTDTKVFQRVHQQLQACNTELEMLLEVSEASAAVSEEVKQLQTQPRYWSRGEKRTLPDQLEEITQRVGNSFSQFGCWS</sequence>
<name>A0A1A8QRS6_9TELE</name>
<dbReference type="PANTHER" id="PTHR14352">
    <property type="entry name" value="HAUS AUGMIN-LIKE COMPLEX SUBUNIT 7"/>
    <property type="match status" value="1"/>
</dbReference>
<dbReference type="EMBL" id="HAEH01012995">
    <property type="protein sequence ID" value="SBR96261.1"/>
    <property type="molecule type" value="Transcribed_RNA"/>
</dbReference>
<dbReference type="AlphaFoldDB" id="A0A1A8QRS6"/>
<organism evidence="1">
    <name type="scientific">Nothobranchius rachovii</name>
    <name type="common">bluefin notho</name>
    <dbReference type="NCBI Taxonomy" id="451742"/>
    <lineage>
        <taxon>Eukaryota</taxon>
        <taxon>Metazoa</taxon>
        <taxon>Chordata</taxon>
        <taxon>Craniata</taxon>
        <taxon>Vertebrata</taxon>
        <taxon>Euteleostomi</taxon>
        <taxon>Actinopterygii</taxon>
        <taxon>Neopterygii</taxon>
        <taxon>Teleostei</taxon>
        <taxon>Neoteleostei</taxon>
        <taxon>Acanthomorphata</taxon>
        <taxon>Ovalentaria</taxon>
        <taxon>Atherinomorphae</taxon>
        <taxon>Cyprinodontiformes</taxon>
        <taxon>Nothobranchiidae</taxon>
        <taxon>Nothobranchius</taxon>
    </lineage>
</organism>
<proteinExistence type="predicted"/>